<feature type="signal peptide" evidence="4">
    <location>
        <begin position="1"/>
        <end position="20"/>
    </location>
</feature>
<evidence type="ECO:0000256" key="2">
    <source>
        <dbReference type="ARBA" id="ARBA00022761"/>
    </source>
</evidence>
<dbReference type="InterPro" id="IPR015819">
    <property type="entry name" value="Lipid_transp_b-sht_shell"/>
</dbReference>
<evidence type="ECO:0000313" key="7">
    <source>
        <dbReference type="Proteomes" id="UP001501920"/>
    </source>
</evidence>
<dbReference type="Proteomes" id="UP001501920">
    <property type="component" value="Chromosome 15"/>
</dbReference>
<keyword evidence="2" id="KW-0758">Storage protein</keyword>
<dbReference type="PANTHER" id="PTHR23345:SF9">
    <property type="entry name" value="VITELLOGENIN-RELATED"/>
    <property type="match status" value="1"/>
</dbReference>
<protein>
    <recommendedName>
        <fullName evidence="5">Vitellogenin domain-containing protein</fullName>
    </recommendedName>
</protein>
<name>A0AAR2K4I2_PYGNA</name>
<organism evidence="6 7">
    <name type="scientific">Pygocentrus nattereri</name>
    <name type="common">Red-bellied piranha</name>
    <dbReference type="NCBI Taxonomy" id="42514"/>
    <lineage>
        <taxon>Eukaryota</taxon>
        <taxon>Metazoa</taxon>
        <taxon>Chordata</taxon>
        <taxon>Craniata</taxon>
        <taxon>Vertebrata</taxon>
        <taxon>Euteleostomi</taxon>
        <taxon>Actinopterygii</taxon>
        <taxon>Neopterygii</taxon>
        <taxon>Teleostei</taxon>
        <taxon>Ostariophysi</taxon>
        <taxon>Characiformes</taxon>
        <taxon>Characoidei</taxon>
        <taxon>Pygocentrus</taxon>
    </lineage>
</organism>
<evidence type="ECO:0000256" key="4">
    <source>
        <dbReference type="SAM" id="SignalP"/>
    </source>
</evidence>
<accession>A0AAR2K4I2</accession>
<evidence type="ECO:0000259" key="5">
    <source>
        <dbReference type="Pfam" id="PF01347"/>
    </source>
</evidence>
<evidence type="ECO:0000256" key="1">
    <source>
        <dbReference type="ARBA" id="ARBA00022729"/>
    </source>
</evidence>
<dbReference type="GO" id="GO:0045735">
    <property type="term" value="F:nutrient reservoir activity"/>
    <property type="evidence" value="ECO:0007669"/>
    <property type="project" value="UniProtKB-KW"/>
</dbReference>
<feature type="chain" id="PRO_5043703354" description="Vitellogenin domain-containing protein" evidence="4">
    <location>
        <begin position="21"/>
        <end position="160"/>
    </location>
</feature>
<dbReference type="AlphaFoldDB" id="A0AAR2K4I2"/>
<keyword evidence="1 4" id="KW-0732">Signal</keyword>
<dbReference type="InterPro" id="IPR015816">
    <property type="entry name" value="Vitellinogen_b-sht_N"/>
</dbReference>
<dbReference type="SUPFAM" id="SSF56968">
    <property type="entry name" value="Lipovitellin-phosvitin complex, beta-sheet shell regions"/>
    <property type="match status" value="1"/>
</dbReference>
<keyword evidence="7" id="KW-1185">Reference proteome</keyword>
<proteinExistence type="predicted"/>
<reference evidence="6 7" key="1">
    <citation type="submission" date="2020-10" db="EMBL/GenBank/DDBJ databases">
        <title>Pygocentrus nattereri (red-bellied piranha) genome, fPygNat1, primary haplotype.</title>
        <authorList>
            <person name="Myers G."/>
            <person name="Meyer A."/>
            <person name="Karagic N."/>
            <person name="Pippel M."/>
            <person name="Winkler S."/>
            <person name="Tracey A."/>
            <person name="Wood J."/>
            <person name="Formenti G."/>
            <person name="Howe K."/>
            <person name="Fedrigo O."/>
            <person name="Jarvis E.D."/>
        </authorList>
    </citation>
    <scope>NUCLEOTIDE SEQUENCE [LARGE SCALE GENOMIC DNA]</scope>
</reference>
<dbReference type="Gene3D" id="2.30.230.10">
    <property type="entry name" value="Lipovitellin, beta-sheet shell regions, chain A"/>
    <property type="match status" value="1"/>
</dbReference>
<feature type="domain" description="Vitellogenin" evidence="5">
    <location>
        <begin position="17"/>
        <end position="117"/>
    </location>
</feature>
<dbReference type="GO" id="GO:0032355">
    <property type="term" value="P:response to estradiol"/>
    <property type="evidence" value="ECO:0007669"/>
    <property type="project" value="TreeGrafter"/>
</dbReference>
<dbReference type="GeneTree" id="ENSGT00530000064273"/>
<evidence type="ECO:0000313" key="6">
    <source>
        <dbReference type="Ensembl" id="ENSPNAP00000057377.1"/>
    </source>
</evidence>
<sequence length="160" mass="17485">MRAIVLALTVAFVVPDFGAGKTYVYKYEGQLLGGLPQEGLGKAGIKVSSKVLLRAEAQNTFVLKLADPQIYEYAGIWPQDRFAPAAKLTEALTADLATPIKFEYANGAVVLSFQHKNWSSPNEGQVGDAPLALIFKILLQHSNNEKRFDEVFLISGKLCN</sequence>
<dbReference type="Pfam" id="PF01347">
    <property type="entry name" value="Vitellogenin_N"/>
    <property type="match status" value="1"/>
</dbReference>
<dbReference type="GO" id="GO:0071391">
    <property type="term" value="P:cellular response to estrogen stimulus"/>
    <property type="evidence" value="ECO:0007669"/>
    <property type="project" value="TreeGrafter"/>
</dbReference>
<dbReference type="GO" id="GO:0005319">
    <property type="term" value="F:lipid transporter activity"/>
    <property type="evidence" value="ECO:0007669"/>
    <property type="project" value="InterPro"/>
</dbReference>
<keyword evidence="3" id="KW-0325">Glycoprotein</keyword>
<dbReference type="InterPro" id="IPR001747">
    <property type="entry name" value="Vitellogenin_N"/>
</dbReference>
<dbReference type="Ensembl" id="ENSPNAT00000064202.1">
    <property type="protein sequence ID" value="ENSPNAP00000057377.1"/>
    <property type="gene ID" value="ENSPNAG00000036408.1"/>
</dbReference>
<reference evidence="6" key="2">
    <citation type="submission" date="2025-08" db="UniProtKB">
        <authorList>
            <consortium name="Ensembl"/>
        </authorList>
    </citation>
    <scope>IDENTIFICATION</scope>
</reference>
<reference evidence="6" key="3">
    <citation type="submission" date="2025-09" db="UniProtKB">
        <authorList>
            <consortium name="Ensembl"/>
        </authorList>
    </citation>
    <scope>IDENTIFICATION</scope>
</reference>
<dbReference type="PANTHER" id="PTHR23345">
    <property type="entry name" value="VITELLOGENIN-RELATED"/>
    <property type="match status" value="1"/>
</dbReference>
<evidence type="ECO:0000256" key="3">
    <source>
        <dbReference type="ARBA" id="ARBA00023180"/>
    </source>
</evidence>
<dbReference type="InterPro" id="IPR050733">
    <property type="entry name" value="Vitellogenin/Apolipophorin"/>
</dbReference>